<feature type="signal peptide" evidence="2">
    <location>
        <begin position="1"/>
        <end position="27"/>
    </location>
</feature>
<dbReference type="SUPFAM" id="SSF52833">
    <property type="entry name" value="Thioredoxin-like"/>
    <property type="match status" value="1"/>
</dbReference>
<keyword evidence="4" id="KW-1185">Reference proteome</keyword>
<feature type="region of interest" description="Disordered" evidence="1">
    <location>
        <begin position="245"/>
        <end position="292"/>
    </location>
</feature>
<comment type="caution">
    <text evidence="3">The sequence shown here is derived from an EMBL/GenBank/DDBJ whole genome shotgun (WGS) entry which is preliminary data.</text>
</comment>
<dbReference type="EMBL" id="JACIEM010000007">
    <property type="protein sequence ID" value="MBB4005622.1"/>
    <property type="molecule type" value="Genomic_DNA"/>
</dbReference>
<protein>
    <recommendedName>
        <fullName evidence="5">DUF1223 domain-containing protein</fullName>
    </recommendedName>
</protein>
<name>A0A7W6HIL6_9HYPH</name>
<evidence type="ECO:0000256" key="2">
    <source>
        <dbReference type="SAM" id="SignalP"/>
    </source>
</evidence>
<dbReference type="PANTHER" id="PTHR36057:SF1">
    <property type="entry name" value="LIPOPROTEIN LIPID ATTACHMENT SITE-LIKE PROTEIN, PUTATIVE (DUF1223)-RELATED"/>
    <property type="match status" value="1"/>
</dbReference>
<dbReference type="Proteomes" id="UP000588647">
    <property type="component" value="Unassembled WGS sequence"/>
</dbReference>
<proteinExistence type="predicted"/>
<gene>
    <name evidence="3" type="ORF">GGR03_004724</name>
</gene>
<evidence type="ECO:0008006" key="5">
    <source>
        <dbReference type="Google" id="ProtNLM"/>
    </source>
</evidence>
<dbReference type="RefSeq" id="WP_183211218.1">
    <property type="nucleotide sequence ID" value="NZ_JAAAMM010000007.1"/>
</dbReference>
<evidence type="ECO:0000313" key="4">
    <source>
        <dbReference type="Proteomes" id="UP000588647"/>
    </source>
</evidence>
<dbReference type="Pfam" id="PF06764">
    <property type="entry name" value="DUF1223"/>
    <property type="match status" value="1"/>
</dbReference>
<dbReference type="AlphaFoldDB" id="A0A7W6HIL6"/>
<reference evidence="3 4" key="1">
    <citation type="submission" date="2020-08" db="EMBL/GenBank/DDBJ databases">
        <title>Genomic Encyclopedia of Type Strains, Phase IV (KMG-IV): sequencing the most valuable type-strain genomes for metagenomic binning, comparative biology and taxonomic classification.</title>
        <authorList>
            <person name="Goeker M."/>
        </authorList>
    </citation>
    <scope>NUCLEOTIDE SEQUENCE [LARGE SCALE GENOMIC DNA]</scope>
    <source>
        <strain evidence="3 4">DSM 103570</strain>
    </source>
</reference>
<evidence type="ECO:0000313" key="3">
    <source>
        <dbReference type="EMBL" id="MBB4005622.1"/>
    </source>
</evidence>
<feature type="chain" id="PRO_5031087865" description="DUF1223 domain-containing protein" evidence="2">
    <location>
        <begin position="28"/>
        <end position="292"/>
    </location>
</feature>
<sequence length="292" mass="31303">MTPSAMRNRIHLAKPVSFVLASLLTTATLTHPSAAASRPVTVVELFTSQGCSSVPPANRNVMELQKEPDLLPLSFSVTYWDRLGWKHTFGSEAFTRRQRDYAQGLGNEGPFTPQVVVNGARDTAGNKADALRAMVAGARPPAAVSIDIQANFIEIGLGTVPASGADVWVVRYKPGVQTVDIERGENAGTTLGVPNVMTGIRHVGRWLGEAMSFSAPSFEEGVRTAVLVQEPGGPILSAATNYPTRAQTRRLEQPGTAPTRGRRLRRSHAAPDGRLNRKLPEGHGFPLPGVDV</sequence>
<dbReference type="InterPro" id="IPR036249">
    <property type="entry name" value="Thioredoxin-like_sf"/>
</dbReference>
<keyword evidence="2" id="KW-0732">Signal</keyword>
<dbReference type="PANTHER" id="PTHR36057">
    <property type="match status" value="1"/>
</dbReference>
<accession>A0A7W6HIL6</accession>
<evidence type="ECO:0000256" key="1">
    <source>
        <dbReference type="SAM" id="MobiDB-lite"/>
    </source>
</evidence>
<organism evidence="3 4">
    <name type="scientific">Aurantimonas endophytica</name>
    <dbReference type="NCBI Taxonomy" id="1522175"/>
    <lineage>
        <taxon>Bacteria</taxon>
        <taxon>Pseudomonadati</taxon>
        <taxon>Pseudomonadota</taxon>
        <taxon>Alphaproteobacteria</taxon>
        <taxon>Hyphomicrobiales</taxon>
        <taxon>Aurantimonadaceae</taxon>
        <taxon>Aurantimonas</taxon>
    </lineage>
</organism>
<dbReference type="InterPro" id="IPR010634">
    <property type="entry name" value="DUF1223"/>
</dbReference>
<feature type="compositionally biased region" description="Basic and acidic residues" evidence="1">
    <location>
        <begin position="269"/>
        <end position="281"/>
    </location>
</feature>